<dbReference type="Proteomes" id="UP001596263">
    <property type="component" value="Unassembled WGS sequence"/>
</dbReference>
<feature type="compositionally biased region" description="Low complexity" evidence="1">
    <location>
        <begin position="1"/>
        <end position="13"/>
    </location>
</feature>
<evidence type="ECO:0000313" key="3">
    <source>
        <dbReference type="EMBL" id="MFC5219745.1"/>
    </source>
</evidence>
<keyword evidence="4" id="KW-1185">Reference proteome</keyword>
<gene>
    <name evidence="3" type="ORF">ACFPQ9_38585</name>
</gene>
<dbReference type="EMBL" id="JBHSKM010000044">
    <property type="protein sequence ID" value="MFC5219745.1"/>
    <property type="molecule type" value="Genomic_DNA"/>
</dbReference>
<evidence type="ECO:0000256" key="2">
    <source>
        <dbReference type="SAM" id="Phobius"/>
    </source>
</evidence>
<keyword evidence="2" id="KW-1133">Transmembrane helix</keyword>
<feature type="transmembrane region" description="Helical" evidence="2">
    <location>
        <begin position="97"/>
        <end position="116"/>
    </location>
</feature>
<name>A0ABW0CZ21_STRCD</name>
<sequence>MRAATATSRATTAYGRSPRSPSSLPAGAFLAGPSRIAVLTRTGCRRGIGGLREVATSAGLRLGAVGRFVHRFKHWVGAAILVIAAVVLFTWDYPTTAVVVWTAVITLMGFAIGEFLDAPSSPPADSRTEAAAP</sequence>
<organism evidence="3 4">
    <name type="scientific">Streptomyces coerulescens</name>
    <dbReference type="NCBI Taxonomy" id="29304"/>
    <lineage>
        <taxon>Bacteria</taxon>
        <taxon>Bacillati</taxon>
        <taxon>Actinomycetota</taxon>
        <taxon>Actinomycetes</taxon>
        <taxon>Kitasatosporales</taxon>
        <taxon>Streptomycetaceae</taxon>
        <taxon>Streptomyces</taxon>
    </lineage>
</organism>
<reference evidence="4" key="1">
    <citation type="journal article" date="2019" name="Int. J. Syst. Evol. Microbiol.">
        <title>The Global Catalogue of Microorganisms (GCM) 10K type strain sequencing project: providing services to taxonomists for standard genome sequencing and annotation.</title>
        <authorList>
            <consortium name="The Broad Institute Genomics Platform"/>
            <consortium name="The Broad Institute Genome Sequencing Center for Infectious Disease"/>
            <person name="Wu L."/>
            <person name="Ma J."/>
        </authorList>
    </citation>
    <scope>NUCLEOTIDE SEQUENCE [LARGE SCALE GENOMIC DNA]</scope>
    <source>
        <strain evidence="4">KCTC 42586</strain>
    </source>
</reference>
<evidence type="ECO:0000313" key="4">
    <source>
        <dbReference type="Proteomes" id="UP001596263"/>
    </source>
</evidence>
<comment type="caution">
    <text evidence="3">The sequence shown here is derived from an EMBL/GenBank/DDBJ whole genome shotgun (WGS) entry which is preliminary data.</text>
</comment>
<keyword evidence="2" id="KW-0472">Membrane</keyword>
<feature type="region of interest" description="Disordered" evidence="1">
    <location>
        <begin position="1"/>
        <end position="25"/>
    </location>
</feature>
<feature type="transmembrane region" description="Helical" evidence="2">
    <location>
        <begin position="75"/>
        <end position="91"/>
    </location>
</feature>
<evidence type="ECO:0000256" key="1">
    <source>
        <dbReference type="SAM" id="MobiDB-lite"/>
    </source>
</evidence>
<protein>
    <recommendedName>
        <fullName evidence="5">Integral membrane protein</fullName>
    </recommendedName>
</protein>
<keyword evidence="2" id="KW-0812">Transmembrane</keyword>
<accession>A0ABW0CZ21</accession>
<evidence type="ECO:0008006" key="5">
    <source>
        <dbReference type="Google" id="ProtNLM"/>
    </source>
</evidence>
<proteinExistence type="predicted"/>